<evidence type="ECO:0000313" key="2">
    <source>
        <dbReference type="Proteomes" id="UP000193144"/>
    </source>
</evidence>
<accession>A0A1Y1XW21</accession>
<gene>
    <name evidence="1" type="ORF">BCR34DRAFT_440739</name>
</gene>
<dbReference type="AlphaFoldDB" id="A0A1Y1XW21"/>
<organism evidence="1 2">
    <name type="scientific">Clohesyomyces aquaticus</name>
    <dbReference type="NCBI Taxonomy" id="1231657"/>
    <lineage>
        <taxon>Eukaryota</taxon>
        <taxon>Fungi</taxon>
        <taxon>Dikarya</taxon>
        <taxon>Ascomycota</taxon>
        <taxon>Pezizomycotina</taxon>
        <taxon>Dothideomycetes</taxon>
        <taxon>Pleosporomycetidae</taxon>
        <taxon>Pleosporales</taxon>
        <taxon>Lindgomycetaceae</taxon>
        <taxon>Clohesyomyces</taxon>
    </lineage>
</organism>
<evidence type="ECO:0000313" key="1">
    <source>
        <dbReference type="EMBL" id="ORX89686.1"/>
    </source>
</evidence>
<reference evidence="1 2" key="1">
    <citation type="submission" date="2016-07" db="EMBL/GenBank/DDBJ databases">
        <title>Pervasive Adenine N6-methylation of Active Genes in Fungi.</title>
        <authorList>
            <consortium name="DOE Joint Genome Institute"/>
            <person name="Mondo S.J."/>
            <person name="Dannebaum R.O."/>
            <person name="Kuo R.C."/>
            <person name="Labutti K."/>
            <person name="Haridas S."/>
            <person name="Kuo A."/>
            <person name="Salamov A."/>
            <person name="Ahrendt S.R."/>
            <person name="Lipzen A."/>
            <person name="Sullivan W."/>
            <person name="Andreopoulos W.B."/>
            <person name="Clum A."/>
            <person name="Lindquist E."/>
            <person name="Daum C."/>
            <person name="Ramamoorthy G.K."/>
            <person name="Gryganskyi A."/>
            <person name="Culley D."/>
            <person name="Magnuson J.K."/>
            <person name="James T.Y."/>
            <person name="O'Malley M.A."/>
            <person name="Stajich J.E."/>
            <person name="Spatafora J.W."/>
            <person name="Visel A."/>
            <person name="Grigoriev I.V."/>
        </authorList>
    </citation>
    <scope>NUCLEOTIDE SEQUENCE [LARGE SCALE GENOMIC DNA]</scope>
    <source>
        <strain evidence="1 2">CBS 115471</strain>
    </source>
</reference>
<feature type="non-terminal residue" evidence="1">
    <location>
        <position position="1"/>
    </location>
</feature>
<comment type="caution">
    <text evidence="1">The sequence shown here is derived from an EMBL/GenBank/DDBJ whole genome shotgun (WGS) entry which is preliminary data.</text>
</comment>
<dbReference type="Proteomes" id="UP000193144">
    <property type="component" value="Unassembled WGS sequence"/>
</dbReference>
<protein>
    <submittedName>
        <fullName evidence="1">Uncharacterized protein</fullName>
    </submittedName>
</protein>
<proteinExistence type="predicted"/>
<name>A0A1Y1XW21_9PLEO</name>
<feature type="non-terminal residue" evidence="1">
    <location>
        <position position="96"/>
    </location>
</feature>
<keyword evidence="2" id="KW-1185">Reference proteome</keyword>
<dbReference type="EMBL" id="MCFA01000612">
    <property type="protein sequence ID" value="ORX89686.1"/>
    <property type="molecule type" value="Genomic_DNA"/>
</dbReference>
<dbReference type="OrthoDB" id="3796530at2759"/>
<sequence length="96" mass="10852">TLEIQAPKTVTRTSRGDIIMDDDHKNKLYLRGLLLPHGSAALKPLHFGYNFLEGENGRDRESLGSGLDEVRRINKIWATAIRADKGKHLPKYTELI</sequence>